<keyword evidence="2" id="KW-0812">Transmembrane</keyword>
<name>F8ND87_SERL9</name>
<dbReference type="Gene3D" id="3.60.130.30">
    <property type="match status" value="1"/>
</dbReference>
<dbReference type="InterPro" id="IPR045341">
    <property type="entry name" value="DUF6532"/>
</dbReference>
<dbReference type="Pfam" id="PF20149">
    <property type="entry name" value="DUF6532"/>
    <property type="match status" value="1"/>
</dbReference>
<sequence>MATGQHEIDKANLNATAPVSASATRHHRLKKKQSHHCKTGGESYDAAKSQAQLACPRGGVAFALSQRDGGSVWRRQTTAWLNSSDNINAIVATLASAHWDPDVHNPSVWIDSVKSAMEGNGYVDKSLGSVVQRCRGISGKDICVNFLLMINYMQLVTKCQSKFAAIAGGGSVYILILVAGLRLRVSIGGMEGSLPWDLANLLQSPIPGSMEDFLTWLSSNHIALLYQTHKTFWMLKMTQTRPTIQLKEHKCERAEKGARVRNIKDLQSQLNVHYKEGMKVSDDTYICIPIDAIPNSLVDIRNSDETLMAFICTNLPAKICNSLTALHLSWYNRHCTKGRKAPSDVPPSMLDKIIPYISKDINNNQELFQSLKVVFEELFNWIYCIMQTHLPEECQMLEQVASILPGNHCSPAAPFLSIVININVQAKAHHDSKDQELCLVLPIGTFKGAALAMVETGLVIELNHGDFAIFRSSDITHLNLHYEAKSQWHLSGKRNSKGKSKAPGSKAKNDTVTLSTEEYQHILDAMNSGVQSTQAAQKEALEAKRQDFDDGGKDGPILDEQKIFHTFIQDVFNFYFYLNTYGCLFTIKNWQKTLIDASQGCRELQTKLLEVQSNEEMKTILIDYVWSAVAQVRGEIVAKARIIINGAYQIPGDMAPVQIKQAVMWLLETGAFADGDLDIKARTFNKQKPFCHQIFKDLIHNQWYGHKGEGLYLQLPQQLLNVPSGDTQMVGVLFQKASVLQKKSPVWMKQMRDGLYQDILNLANLHYLGIDEDQMKDEDFGIDFEVLEDTIIAQAA</sequence>
<feature type="compositionally biased region" description="Basic and acidic residues" evidence="1">
    <location>
        <begin position="1"/>
        <end position="10"/>
    </location>
</feature>
<keyword evidence="2" id="KW-0472">Membrane</keyword>
<gene>
    <name evidence="4" type="ORF">SERLADRAFT_404464</name>
</gene>
<dbReference type="KEGG" id="sla:SERLADRAFT_404464"/>
<feature type="transmembrane region" description="Helical" evidence="2">
    <location>
        <begin position="163"/>
        <end position="183"/>
    </location>
</feature>
<dbReference type="OrthoDB" id="2660915at2759"/>
<feature type="compositionally biased region" description="Basic residues" evidence="1">
    <location>
        <begin position="24"/>
        <end position="38"/>
    </location>
</feature>
<dbReference type="Proteomes" id="UP000008064">
    <property type="component" value="Unassembled WGS sequence"/>
</dbReference>
<feature type="compositionally biased region" description="Polar residues" evidence="1">
    <location>
        <begin position="13"/>
        <end position="23"/>
    </location>
</feature>
<feature type="compositionally biased region" description="Basic residues" evidence="1">
    <location>
        <begin position="491"/>
        <end position="500"/>
    </location>
</feature>
<dbReference type="GeneID" id="18812335"/>
<proteinExistence type="predicted"/>
<reference evidence="4" key="1">
    <citation type="submission" date="2011-04" db="EMBL/GenBank/DDBJ databases">
        <title>Evolution of plant cell wall degrading machinery underlies the functional diversity of forest fungi.</title>
        <authorList>
            <consortium name="US DOE Joint Genome Institute (JGI-PGF)"/>
            <person name="Eastwood D.C."/>
            <person name="Floudas D."/>
            <person name="Binder M."/>
            <person name="Majcherczyk A."/>
            <person name="Schneider P."/>
            <person name="Aerts A."/>
            <person name="Asiegbu F.O."/>
            <person name="Baker S.E."/>
            <person name="Barry K."/>
            <person name="Bendiksby M."/>
            <person name="Blumentritt M."/>
            <person name="Coutinho P.M."/>
            <person name="Cullen D."/>
            <person name="Cullen D."/>
            <person name="Gathman A."/>
            <person name="Goodell B."/>
            <person name="Henrissat B."/>
            <person name="Ihrmark K."/>
            <person name="Kauserud H."/>
            <person name="Kohler A."/>
            <person name="LaButti K."/>
            <person name="Lapidus A."/>
            <person name="Lavin J.L."/>
            <person name="Lee Y.-H."/>
            <person name="Lindquist E."/>
            <person name="Lilly W."/>
            <person name="Lucas S."/>
            <person name="Morin E."/>
            <person name="Murat C."/>
            <person name="Oguiza J.A."/>
            <person name="Park J."/>
            <person name="Pisabarro A.G."/>
            <person name="Riley R."/>
            <person name="Rosling A."/>
            <person name="Salamov A."/>
            <person name="Schmidt O."/>
            <person name="Schmutz J."/>
            <person name="Skrede I."/>
            <person name="Stenlid J."/>
            <person name="Wiebenga A."/>
            <person name="Xie X."/>
            <person name="Kues U."/>
            <person name="Hibbett D.S."/>
            <person name="Hoffmeister D."/>
            <person name="Hogberg N."/>
            <person name="Martin F."/>
            <person name="Grigoriev I.V."/>
            <person name="Watkinson S.C."/>
        </authorList>
    </citation>
    <scope>NUCLEOTIDE SEQUENCE</scope>
    <source>
        <strain evidence="4">S7.9</strain>
    </source>
</reference>
<dbReference type="RefSeq" id="XP_007312055.1">
    <property type="nucleotide sequence ID" value="XM_007311993.1"/>
</dbReference>
<keyword evidence="2" id="KW-1133">Transmembrane helix</keyword>
<dbReference type="EMBL" id="GL945428">
    <property type="protein sequence ID" value="EGO30171.1"/>
    <property type="molecule type" value="Genomic_DNA"/>
</dbReference>
<protein>
    <recommendedName>
        <fullName evidence="3">DUF6532 domain-containing protein</fullName>
    </recommendedName>
</protein>
<feature type="region of interest" description="Disordered" evidence="1">
    <location>
        <begin position="1"/>
        <end position="43"/>
    </location>
</feature>
<evidence type="ECO:0000313" key="4">
    <source>
        <dbReference type="EMBL" id="EGO30171.1"/>
    </source>
</evidence>
<evidence type="ECO:0000256" key="1">
    <source>
        <dbReference type="SAM" id="MobiDB-lite"/>
    </source>
</evidence>
<evidence type="ECO:0000256" key="2">
    <source>
        <dbReference type="SAM" id="Phobius"/>
    </source>
</evidence>
<evidence type="ECO:0000259" key="3">
    <source>
        <dbReference type="Pfam" id="PF20149"/>
    </source>
</evidence>
<feature type="domain" description="DUF6532" evidence="3">
    <location>
        <begin position="610"/>
        <end position="719"/>
    </location>
</feature>
<feature type="region of interest" description="Disordered" evidence="1">
    <location>
        <begin position="491"/>
        <end position="510"/>
    </location>
</feature>
<organism>
    <name type="scientific">Serpula lacrymans var. lacrymans (strain S7.9)</name>
    <name type="common">Dry rot fungus</name>
    <dbReference type="NCBI Taxonomy" id="578457"/>
    <lineage>
        <taxon>Eukaryota</taxon>
        <taxon>Fungi</taxon>
        <taxon>Dikarya</taxon>
        <taxon>Basidiomycota</taxon>
        <taxon>Agaricomycotina</taxon>
        <taxon>Agaricomycetes</taxon>
        <taxon>Agaricomycetidae</taxon>
        <taxon>Boletales</taxon>
        <taxon>Coniophorineae</taxon>
        <taxon>Serpulaceae</taxon>
        <taxon>Serpula</taxon>
    </lineage>
</organism>
<dbReference type="HOGENOM" id="CLU_025900_0_0_1"/>
<accession>F8ND87</accession>
<dbReference type="AlphaFoldDB" id="F8ND87"/>